<evidence type="ECO:0000256" key="5">
    <source>
        <dbReference type="ARBA" id="ARBA00022729"/>
    </source>
</evidence>
<keyword evidence="4" id="KW-0812">Transmembrane</keyword>
<dbReference type="GO" id="GO:0009279">
    <property type="term" value="C:cell outer membrane"/>
    <property type="evidence" value="ECO:0007669"/>
    <property type="project" value="UniProtKB-SubCell"/>
</dbReference>
<keyword evidence="10" id="KW-1185">Reference proteome</keyword>
<dbReference type="AlphaFoldDB" id="A0A5S5MFP8"/>
<dbReference type="OrthoDB" id="9809992at2"/>
<protein>
    <recommendedName>
        <fullName evidence="11">Transporter</fullName>
    </recommendedName>
</protein>
<dbReference type="SUPFAM" id="SSF56935">
    <property type="entry name" value="Porins"/>
    <property type="match status" value="1"/>
</dbReference>
<comment type="caution">
    <text evidence="9">The sequence shown here is derived from an EMBL/GenBank/DDBJ whole genome shotgun (WGS) entry which is preliminary data.</text>
</comment>
<keyword evidence="5 8" id="KW-0732">Signal</keyword>
<keyword evidence="6" id="KW-0472">Membrane</keyword>
<organism evidence="9 10">
    <name type="scientific">Desulfobotulus mexicanus</name>
    <dbReference type="NCBI Taxonomy" id="2586642"/>
    <lineage>
        <taxon>Bacteria</taxon>
        <taxon>Pseudomonadati</taxon>
        <taxon>Thermodesulfobacteriota</taxon>
        <taxon>Desulfobacteria</taxon>
        <taxon>Desulfobacterales</taxon>
        <taxon>Desulfobacteraceae</taxon>
        <taxon>Desulfobotulus</taxon>
    </lineage>
</organism>
<dbReference type="InterPro" id="IPR005017">
    <property type="entry name" value="OMPP1/FadL/TodX"/>
</dbReference>
<dbReference type="EMBL" id="VDMB01000010">
    <property type="protein sequence ID" value="TYT74520.1"/>
    <property type="molecule type" value="Genomic_DNA"/>
</dbReference>
<dbReference type="RefSeq" id="WP_139448481.1">
    <property type="nucleotide sequence ID" value="NZ_VDMB01000010.1"/>
</dbReference>
<evidence type="ECO:0000313" key="10">
    <source>
        <dbReference type="Proteomes" id="UP000321899"/>
    </source>
</evidence>
<comment type="similarity">
    <text evidence="2">Belongs to the OmpP1/FadL family.</text>
</comment>
<evidence type="ECO:0000256" key="8">
    <source>
        <dbReference type="SAM" id="SignalP"/>
    </source>
</evidence>
<dbReference type="Proteomes" id="UP000321899">
    <property type="component" value="Unassembled WGS sequence"/>
</dbReference>
<keyword evidence="7" id="KW-0998">Cell outer membrane</keyword>
<name>A0A5S5MFP8_9BACT</name>
<evidence type="ECO:0000256" key="6">
    <source>
        <dbReference type="ARBA" id="ARBA00023136"/>
    </source>
</evidence>
<sequence length="521" mass="58476">MKKVFCMCAGLFMLAATAQAGLVQPFGIGARNAALGEAVSAHATDAFAVYYNPAGLSNIKTPTLSAGTAIYDAQAYYRDYKIVDSKGEDRTRELGIQNTYWKTDKDPIINPHMGFAMPVNERISFGIAAYAPYGFRMKTEKDPFHRPTGFNAWESYYTRVAVTPAISYKVNERLSLGFGVSMGRSEAGGGKTSLYDPIQLGILKEIEKTQGIPVNKESLKQIGIYEHIDKSEQGGKFITSEMEMDDSINWSWNAGIQYQPTDKLSLGLTYRSRTPGNFKGDFIHNGQAIGKVVMDYDHPEAIQAGMRYAFTENFAMSFDMVWANWSIGKHQAEYVTIHTIPDETMAFINKVAFGAVSIDRGMTAEQIAASPGAMADVEATKNQMIDGIKKTKDMGYRRDWDNKIQYKLAMEYVLNNNFTFLAGYVYDPTPVPADTFDNIWPDNDRHVMTAGFSANVTTNWTIDFAFQHIRTFDWGYRDDINGTSEHLNKVASDLLLEKDAKMYIKNKGYLWGYNLTANYRF</sequence>
<feature type="chain" id="PRO_5024342028" description="Transporter" evidence="8">
    <location>
        <begin position="21"/>
        <end position="521"/>
    </location>
</feature>
<keyword evidence="3" id="KW-1134">Transmembrane beta strand</keyword>
<accession>A0A5S5MFP8</accession>
<evidence type="ECO:0008006" key="11">
    <source>
        <dbReference type="Google" id="ProtNLM"/>
    </source>
</evidence>
<dbReference type="Pfam" id="PF03349">
    <property type="entry name" value="Toluene_X"/>
    <property type="match status" value="1"/>
</dbReference>
<dbReference type="PANTHER" id="PTHR35093">
    <property type="entry name" value="OUTER MEMBRANE PROTEIN NMB0088-RELATED"/>
    <property type="match status" value="1"/>
</dbReference>
<dbReference type="GO" id="GO:0015483">
    <property type="term" value="F:long-chain fatty acid transporting porin activity"/>
    <property type="evidence" value="ECO:0007669"/>
    <property type="project" value="TreeGrafter"/>
</dbReference>
<proteinExistence type="inferred from homology"/>
<gene>
    <name evidence="9" type="ORF">FIM25_09100</name>
</gene>
<evidence type="ECO:0000256" key="2">
    <source>
        <dbReference type="ARBA" id="ARBA00008163"/>
    </source>
</evidence>
<dbReference type="Gene3D" id="2.40.160.60">
    <property type="entry name" value="Outer membrane protein transport protein (OMPP1/FadL/TodX)"/>
    <property type="match status" value="1"/>
</dbReference>
<reference evidence="9 10" key="1">
    <citation type="submission" date="2019-06" db="EMBL/GenBank/DDBJ databases">
        <title>Desulfobotulus mexicanus sp. nov., a novel sulfate-reducing bacterium isolated from the sediment of an alkaline crater lake in Mexico.</title>
        <authorList>
            <person name="Hirschler-Rea A."/>
        </authorList>
    </citation>
    <scope>NUCLEOTIDE SEQUENCE [LARGE SCALE GENOMIC DNA]</scope>
    <source>
        <strain evidence="9 10">PAR22N</strain>
    </source>
</reference>
<evidence type="ECO:0000256" key="7">
    <source>
        <dbReference type="ARBA" id="ARBA00023237"/>
    </source>
</evidence>
<comment type="subcellular location">
    <subcellularLocation>
        <location evidence="1">Cell outer membrane</location>
        <topology evidence="1">Multi-pass membrane protein</topology>
    </subcellularLocation>
</comment>
<evidence type="ECO:0000313" key="9">
    <source>
        <dbReference type="EMBL" id="TYT74520.1"/>
    </source>
</evidence>
<feature type="signal peptide" evidence="8">
    <location>
        <begin position="1"/>
        <end position="20"/>
    </location>
</feature>
<evidence type="ECO:0000256" key="1">
    <source>
        <dbReference type="ARBA" id="ARBA00004571"/>
    </source>
</evidence>
<evidence type="ECO:0000256" key="3">
    <source>
        <dbReference type="ARBA" id="ARBA00022452"/>
    </source>
</evidence>
<dbReference type="PANTHER" id="PTHR35093:SF8">
    <property type="entry name" value="OUTER MEMBRANE PROTEIN NMB0088-RELATED"/>
    <property type="match status" value="1"/>
</dbReference>
<evidence type="ECO:0000256" key="4">
    <source>
        <dbReference type="ARBA" id="ARBA00022692"/>
    </source>
</evidence>